<dbReference type="PROSITE" id="PS00922">
    <property type="entry name" value="TRANSGLYCOSYLASE"/>
    <property type="match status" value="1"/>
</dbReference>
<dbReference type="InterPro" id="IPR001638">
    <property type="entry name" value="Solute-binding_3/MltF_N"/>
</dbReference>
<comment type="subcellular location">
    <subcellularLocation>
        <location evidence="1">Cell outer membrane</location>
        <topology evidence="1">Peripheral membrane protein</topology>
    </subcellularLocation>
</comment>
<dbReference type="SUPFAM" id="SSF53850">
    <property type="entry name" value="Periplasmic binding protein-like II"/>
    <property type="match status" value="1"/>
</dbReference>
<dbReference type="Pfam" id="PF01464">
    <property type="entry name" value="SLT"/>
    <property type="match status" value="1"/>
</dbReference>
<feature type="domain" description="Solute-binding protein family 3/N-terminal" evidence="6">
    <location>
        <begin position="63"/>
        <end position="285"/>
    </location>
</feature>
<keyword evidence="5" id="KW-0812">Transmembrane</keyword>
<protein>
    <submittedName>
        <fullName evidence="7">Membrane-bound lytic murein transglycosylase F</fullName>
    </submittedName>
</protein>
<dbReference type="SUPFAM" id="SSF53955">
    <property type="entry name" value="Lysozyme-like"/>
    <property type="match status" value="1"/>
</dbReference>
<evidence type="ECO:0000256" key="5">
    <source>
        <dbReference type="SAM" id="Phobius"/>
    </source>
</evidence>
<keyword evidence="8" id="KW-1185">Reference proteome</keyword>
<dbReference type="PANTHER" id="PTHR35936">
    <property type="entry name" value="MEMBRANE-BOUND LYTIC MUREIN TRANSGLYCOSYLASE F"/>
    <property type="match status" value="1"/>
</dbReference>
<dbReference type="GO" id="GO:0009279">
    <property type="term" value="C:cell outer membrane"/>
    <property type="evidence" value="ECO:0007669"/>
    <property type="project" value="UniProtKB-SubCell"/>
</dbReference>
<dbReference type="SMART" id="SM00062">
    <property type="entry name" value="PBPb"/>
    <property type="match status" value="1"/>
</dbReference>
<dbReference type="GO" id="GO:0008933">
    <property type="term" value="F:peptidoglycan lytic transglycosylase activity"/>
    <property type="evidence" value="ECO:0007669"/>
    <property type="project" value="InterPro"/>
</dbReference>
<dbReference type="InterPro" id="IPR008258">
    <property type="entry name" value="Transglycosylase_SLT_dom_1"/>
</dbReference>
<dbReference type="NCBIfam" id="NF008112">
    <property type="entry name" value="PRK10859.1"/>
    <property type="match status" value="1"/>
</dbReference>
<evidence type="ECO:0000256" key="4">
    <source>
        <dbReference type="ARBA" id="ARBA00023237"/>
    </source>
</evidence>
<keyword evidence="3" id="KW-0732">Signal</keyword>
<dbReference type="CDD" id="cd13403">
    <property type="entry name" value="MLTF-like"/>
    <property type="match status" value="1"/>
</dbReference>
<dbReference type="AlphaFoldDB" id="A0A1W2AIV4"/>
<organism evidence="7 8">
    <name type="scientific">Desulfocicer vacuolatum DSM 3385</name>
    <dbReference type="NCBI Taxonomy" id="1121400"/>
    <lineage>
        <taxon>Bacteria</taxon>
        <taxon>Pseudomonadati</taxon>
        <taxon>Thermodesulfobacteriota</taxon>
        <taxon>Desulfobacteria</taxon>
        <taxon>Desulfobacterales</taxon>
        <taxon>Desulfobacteraceae</taxon>
        <taxon>Desulfocicer</taxon>
    </lineage>
</organism>
<evidence type="ECO:0000256" key="3">
    <source>
        <dbReference type="ARBA" id="ARBA00022729"/>
    </source>
</evidence>
<dbReference type="GO" id="GO:0000270">
    <property type="term" value="P:peptidoglycan metabolic process"/>
    <property type="evidence" value="ECO:0007669"/>
    <property type="project" value="InterPro"/>
</dbReference>
<dbReference type="Pfam" id="PF00497">
    <property type="entry name" value="SBP_bac_3"/>
    <property type="match status" value="1"/>
</dbReference>
<keyword evidence="5" id="KW-0472">Membrane</keyword>
<dbReference type="Gene3D" id="3.40.190.10">
    <property type="entry name" value="Periplasmic binding protein-like II"/>
    <property type="match status" value="2"/>
</dbReference>
<name>A0A1W2AIV4_9BACT</name>
<dbReference type="EMBL" id="FWXY01000005">
    <property type="protein sequence ID" value="SMC60442.1"/>
    <property type="molecule type" value="Genomic_DNA"/>
</dbReference>
<evidence type="ECO:0000259" key="6">
    <source>
        <dbReference type="SMART" id="SM00062"/>
    </source>
</evidence>
<dbReference type="InterPro" id="IPR023346">
    <property type="entry name" value="Lysozyme-like_dom_sf"/>
</dbReference>
<proteinExistence type="inferred from homology"/>
<dbReference type="STRING" id="1121400.SAMN02746065_105115"/>
<dbReference type="Gene3D" id="1.10.530.10">
    <property type="match status" value="1"/>
</dbReference>
<sequence length="491" mass="56929">MIPEFNFECPKSFAGVKKFIENYFLLALFLLLISGLVVVCIYIETPQKNADTNALSRILKKKKIRFITDNNGNAYYTYRGESMGFEYELARAFADFLDVELEVLTPGWNSMISMLETGKGDFIGAALTITQRRQVNLLFSQPYMQVQQQLIYHKTTPGIKTLEDLKGKTVHVRRNTSYHDCLEKLKESGIDLNIALLDNTPSEEIIGMVAAKKIDYTVADSNIAQLNRRYYPDIVIGMAIKGVEFLGWAVNPREIKLMDRINLFFYSINKTGYYQKLVQTYYGNLDNFDYFDVKKFHKRLETRFPKYRKYIIQESFKYGFDWRIVAALVYQESHFDPLARSFTGVRGLMQVTASTAREMGISNRLNPVQSLRAGIKYLHVMYQKFDDIEDPDEKLLFAIGSYNVGYGHVRDAQRLAIKESLDPLKWASLEKTLPLLSKRKYYRKTRHGYARGWEPVRHVQQILMYYDILKKKLAPPEEKRIIPHQSPGADA</sequence>
<dbReference type="InterPro" id="IPR000189">
    <property type="entry name" value="Transglyc_AS"/>
</dbReference>
<accession>A0A1W2AIV4</accession>
<gene>
    <name evidence="7" type="ORF">SAMN02746065_105115</name>
</gene>
<dbReference type="CDD" id="cd01009">
    <property type="entry name" value="PBP2_YfhD_N"/>
    <property type="match status" value="1"/>
</dbReference>
<dbReference type="PANTHER" id="PTHR35936:SF32">
    <property type="entry name" value="MEMBRANE-BOUND LYTIC MUREIN TRANSGLYCOSYLASE F"/>
    <property type="match status" value="1"/>
</dbReference>
<dbReference type="Proteomes" id="UP000192418">
    <property type="component" value="Unassembled WGS sequence"/>
</dbReference>
<keyword evidence="5" id="KW-1133">Transmembrane helix</keyword>
<evidence type="ECO:0000313" key="7">
    <source>
        <dbReference type="EMBL" id="SMC60442.1"/>
    </source>
</evidence>
<feature type="transmembrane region" description="Helical" evidence="5">
    <location>
        <begin position="23"/>
        <end position="43"/>
    </location>
</feature>
<evidence type="ECO:0000256" key="2">
    <source>
        <dbReference type="ARBA" id="ARBA00007734"/>
    </source>
</evidence>
<evidence type="ECO:0000313" key="8">
    <source>
        <dbReference type="Proteomes" id="UP000192418"/>
    </source>
</evidence>
<evidence type="ECO:0000256" key="1">
    <source>
        <dbReference type="ARBA" id="ARBA00004339"/>
    </source>
</evidence>
<keyword evidence="4" id="KW-0998">Cell outer membrane</keyword>
<reference evidence="7 8" key="1">
    <citation type="submission" date="2017-04" db="EMBL/GenBank/DDBJ databases">
        <authorList>
            <person name="Afonso C.L."/>
            <person name="Miller P.J."/>
            <person name="Scott M.A."/>
            <person name="Spackman E."/>
            <person name="Goraichik I."/>
            <person name="Dimitrov K.M."/>
            <person name="Suarez D.L."/>
            <person name="Swayne D.E."/>
        </authorList>
    </citation>
    <scope>NUCLEOTIDE SEQUENCE [LARGE SCALE GENOMIC DNA]</scope>
    <source>
        <strain evidence="7 8">DSM 3385</strain>
    </source>
</reference>
<comment type="similarity">
    <text evidence="2">Belongs to the transglycosylase Slt family.</text>
</comment>